<evidence type="ECO:0000313" key="7">
    <source>
        <dbReference type="EMBL" id="KAI9632941.1"/>
    </source>
</evidence>
<comment type="similarity">
    <text evidence="2">Belongs to the cytochrome P450 family.</text>
</comment>
<comment type="cofactor">
    <cofactor evidence="1 6">
        <name>heme</name>
        <dbReference type="ChEBI" id="CHEBI:30413"/>
    </cofactor>
</comment>
<keyword evidence="3 6" id="KW-0349">Heme</keyword>
<dbReference type="InterPro" id="IPR050529">
    <property type="entry name" value="CYP450_sterol_14alpha_dmase"/>
</dbReference>
<dbReference type="Gene3D" id="1.10.630.10">
    <property type="entry name" value="Cytochrome P450"/>
    <property type="match status" value="1"/>
</dbReference>
<dbReference type="AlphaFoldDB" id="A0AA38LTT5"/>
<evidence type="ECO:0000256" key="6">
    <source>
        <dbReference type="PIRSR" id="PIRSR602403-1"/>
    </source>
</evidence>
<organism evidence="7 8">
    <name type="scientific">Dioszegia hungarica</name>
    <dbReference type="NCBI Taxonomy" id="4972"/>
    <lineage>
        <taxon>Eukaryota</taxon>
        <taxon>Fungi</taxon>
        <taxon>Dikarya</taxon>
        <taxon>Basidiomycota</taxon>
        <taxon>Agaricomycotina</taxon>
        <taxon>Tremellomycetes</taxon>
        <taxon>Tremellales</taxon>
        <taxon>Bulleribasidiaceae</taxon>
        <taxon>Dioszegia</taxon>
    </lineage>
</organism>
<dbReference type="InterPro" id="IPR036396">
    <property type="entry name" value="Cyt_P450_sf"/>
</dbReference>
<sequence length="516" mass="57863">MLNLLLALGILPALLLLRRFYYSYIMPNFIERPVGGIPRPPLVADWIPFIGNGLRMTQGDGFWRDVIRQYGPVVRVRAMGEVRTFVTTPGQLISYVYKNSRNFSFLHFRRTLHSTIFGLQMSHAQSDAMTDKLFPQHHREMQPGSIADLIRKYADHLEDGMKRKVEQIGEEGIVIDLVEDMFDILYEASAKAFFSPSFPHASFKPTFMAFDEAFPLLYLAGLPKIARRSAEKIREDALRMIEEWWVDISFEDRKEIAPAMLGMVEVAEGEGWSLRDVASFFLQEIWALEANAPYAGIWTILELLRNPGILARVRTEITNVISTLSPPTLSTLLHRPQPGLPGLLPITNAVFQETLRFHVDTLSLRVVQEDCVVPPSLIPAGIGKETGLRLYRGDQVICATRVPMVDEEEWGPDAGKWDPERFMKGGAQGRAMHPFGGGVSMCEGRHFASAEILTFIAAFTYLFDADVLSDTIKPNPQRIGLGIQQPMGSAKEGESGSNPAIETVHGMGVWRMSVTQ</sequence>
<accession>A0AA38LTT5</accession>
<dbReference type="Proteomes" id="UP001164286">
    <property type="component" value="Unassembled WGS sequence"/>
</dbReference>
<dbReference type="SUPFAM" id="SSF48264">
    <property type="entry name" value="Cytochrome P450"/>
    <property type="match status" value="1"/>
</dbReference>
<dbReference type="EMBL" id="JAKWFO010000013">
    <property type="protein sequence ID" value="KAI9632941.1"/>
    <property type="molecule type" value="Genomic_DNA"/>
</dbReference>
<dbReference type="InterPro" id="IPR001128">
    <property type="entry name" value="Cyt_P450"/>
</dbReference>
<dbReference type="GO" id="GO:0008395">
    <property type="term" value="F:steroid hydroxylase activity"/>
    <property type="evidence" value="ECO:0007669"/>
    <property type="project" value="TreeGrafter"/>
</dbReference>
<dbReference type="GO" id="GO:0016705">
    <property type="term" value="F:oxidoreductase activity, acting on paired donors, with incorporation or reduction of molecular oxygen"/>
    <property type="evidence" value="ECO:0007669"/>
    <property type="project" value="InterPro"/>
</dbReference>
<keyword evidence="4 6" id="KW-0479">Metal-binding</keyword>
<protein>
    <submittedName>
        <fullName evidence="7">Cytochrome P450</fullName>
    </submittedName>
</protein>
<evidence type="ECO:0000313" key="8">
    <source>
        <dbReference type="Proteomes" id="UP001164286"/>
    </source>
</evidence>
<dbReference type="Pfam" id="PF00067">
    <property type="entry name" value="p450"/>
    <property type="match status" value="1"/>
</dbReference>
<dbReference type="PANTHER" id="PTHR24304:SF2">
    <property type="entry name" value="24-HYDROXYCHOLESTEROL 7-ALPHA-HYDROXYLASE"/>
    <property type="match status" value="1"/>
</dbReference>
<keyword evidence="8" id="KW-1185">Reference proteome</keyword>
<dbReference type="PANTHER" id="PTHR24304">
    <property type="entry name" value="CYTOCHROME P450 FAMILY 7"/>
    <property type="match status" value="1"/>
</dbReference>
<dbReference type="GeneID" id="77730255"/>
<evidence type="ECO:0000256" key="3">
    <source>
        <dbReference type="ARBA" id="ARBA00022617"/>
    </source>
</evidence>
<reference evidence="7" key="1">
    <citation type="journal article" date="2022" name="G3 (Bethesda)">
        <title>High quality genome of the basidiomycete yeast Dioszegia hungarica PDD-24b-2 isolated from cloud water.</title>
        <authorList>
            <person name="Jarrige D."/>
            <person name="Haridas S."/>
            <person name="Bleykasten-Grosshans C."/>
            <person name="Joly M."/>
            <person name="Nadalig T."/>
            <person name="Sancelme M."/>
            <person name="Vuilleumier S."/>
            <person name="Grigoriev I.V."/>
            <person name="Amato P."/>
            <person name="Bringel F."/>
        </authorList>
    </citation>
    <scope>NUCLEOTIDE SEQUENCE</scope>
    <source>
        <strain evidence="7">PDD-24b-2</strain>
    </source>
</reference>
<evidence type="ECO:0000256" key="4">
    <source>
        <dbReference type="ARBA" id="ARBA00022723"/>
    </source>
</evidence>
<dbReference type="GO" id="GO:0005506">
    <property type="term" value="F:iron ion binding"/>
    <property type="evidence" value="ECO:0007669"/>
    <property type="project" value="InterPro"/>
</dbReference>
<dbReference type="GO" id="GO:0020037">
    <property type="term" value="F:heme binding"/>
    <property type="evidence" value="ECO:0007669"/>
    <property type="project" value="InterPro"/>
</dbReference>
<gene>
    <name evidence="7" type="ORF">MKK02DRAFT_40316</name>
</gene>
<comment type="caution">
    <text evidence="7">The sequence shown here is derived from an EMBL/GenBank/DDBJ whole genome shotgun (WGS) entry which is preliminary data.</text>
</comment>
<dbReference type="PRINTS" id="PR00465">
    <property type="entry name" value="EP450IV"/>
</dbReference>
<name>A0AA38LTT5_9TREE</name>
<keyword evidence="5 6" id="KW-0408">Iron</keyword>
<proteinExistence type="inferred from homology"/>
<evidence type="ECO:0000256" key="1">
    <source>
        <dbReference type="ARBA" id="ARBA00001971"/>
    </source>
</evidence>
<feature type="binding site" description="axial binding residue" evidence="6">
    <location>
        <position position="442"/>
    </location>
    <ligand>
        <name>heme</name>
        <dbReference type="ChEBI" id="CHEBI:30413"/>
    </ligand>
    <ligandPart>
        <name>Fe</name>
        <dbReference type="ChEBI" id="CHEBI:18248"/>
    </ligandPart>
</feature>
<dbReference type="RefSeq" id="XP_052942718.1">
    <property type="nucleotide sequence ID" value="XM_053091050.1"/>
</dbReference>
<dbReference type="InterPro" id="IPR002403">
    <property type="entry name" value="Cyt_P450_E_grp-IV"/>
</dbReference>
<evidence type="ECO:0000256" key="2">
    <source>
        <dbReference type="ARBA" id="ARBA00010617"/>
    </source>
</evidence>
<evidence type="ECO:0000256" key="5">
    <source>
        <dbReference type="ARBA" id="ARBA00023004"/>
    </source>
</evidence>